<dbReference type="InterPro" id="IPR019587">
    <property type="entry name" value="Polyketide_cyclase/dehydratase"/>
</dbReference>
<dbReference type="EMBL" id="JBHTHM010000558">
    <property type="protein sequence ID" value="MFD0784817.1"/>
    <property type="molecule type" value="Genomic_DNA"/>
</dbReference>
<gene>
    <name evidence="1" type="ORF">ACFQZ8_12985</name>
</gene>
<organism evidence="1 2">
    <name type="scientific">Micromonospora azadirachtae</name>
    <dbReference type="NCBI Taxonomy" id="1970735"/>
    <lineage>
        <taxon>Bacteria</taxon>
        <taxon>Bacillati</taxon>
        <taxon>Actinomycetota</taxon>
        <taxon>Actinomycetes</taxon>
        <taxon>Micromonosporales</taxon>
        <taxon>Micromonosporaceae</taxon>
        <taxon>Micromonospora</taxon>
    </lineage>
</organism>
<dbReference type="InterPro" id="IPR023393">
    <property type="entry name" value="START-like_dom_sf"/>
</dbReference>
<dbReference type="Gene3D" id="3.30.530.20">
    <property type="match status" value="1"/>
</dbReference>
<name>A0ABW3A1V7_9ACTN</name>
<evidence type="ECO:0000313" key="1">
    <source>
        <dbReference type="EMBL" id="MFD0784817.1"/>
    </source>
</evidence>
<dbReference type="SUPFAM" id="SSF55961">
    <property type="entry name" value="Bet v1-like"/>
    <property type="match status" value="1"/>
</dbReference>
<proteinExistence type="predicted"/>
<sequence>MLHPRAGHGVSWARRDSFRSPDLSAPHSESSMHGEALIEASPRRVYSHLVDVARWPDWIPEVRRAQVPNEIRLGTAFEIEMCGVQLEAVVAEYEPDSRFGWVGSSPELSIYQSWTLVPVCPGTQVIAKKVERELTTAPMRDSQAEDLYYAHQDTLLRLKRLAEDAGPSA</sequence>
<accession>A0ABW3A1V7</accession>
<protein>
    <submittedName>
        <fullName evidence="1">SRPBCC family protein</fullName>
    </submittedName>
</protein>
<evidence type="ECO:0000313" key="2">
    <source>
        <dbReference type="Proteomes" id="UP001597053"/>
    </source>
</evidence>
<keyword evidence="2" id="KW-1185">Reference proteome</keyword>
<comment type="caution">
    <text evidence="1">The sequence shown here is derived from an EMBL/GenBank/DDBJ whole genome shotgun (WGS) entry which is preliminary data.</text>
</comment>
<dbReference type="Proteomes" id="UP001597053">
    <property type="component" value="Unassembled WGS sequence"/>
</dbReference>
<reference evidence="2" key="1">
    <citation type="journal article" date="2019" name="Int. J. Syst. Evol. Microbiol.">
        <title>The Global Catalogue of Microorganisms (GCM) 10K type strain sequencing project: providing services to taxonomists for standard genome sequencing and annotation.</title>
        <authorList>
            <consortium name="The Broad Institute Genomics Platform"/>
            <consortium name="The Broad Institute Genome Sequencing Center for Infectious Disease"/>
            <person name="Wu L."/>
            <person name="Ma J."/>
        </authorList>
    </citation>
    <scope>NUCLEOTIDE SEQUENCE [LARGE SCALE GENOMIC DNA]</scope>
    <source>
        <strain evidence="2">JCM 32148</strain>
    </source>
</reference>
<dbReference type="Pfam" id="PF10604">
    <property type="entry name" value="Polyketide_cyc2"/>
    <property type="match status" value="1"/>
</dbReference>